<dbReference type="STRING" id="67767.A0A0J7L3Q1"/>
<dbReference type="Pfam" id="PF00096">
    <property type="entry name" value="zf-C2H2"/>
    <property type="match status" value="2"/>
</dbReference>
<gene>
    <name evidence="7" type="ORF">RF55_2397</name>
</gene>
<dbReference type="PANTHER" id="PTHR24379">
    <property type="entry name" value="KRAB AND ZINC FINGER DOMAIN-CONTAINING"/>
    <property type="match status" value="1"/>
</dbReference>
<organism evidence="7 8">
    <name type="scientific">Lasius niger</name>
    <name type="common">Black garden ant</name>
    <dbReference type="NCBI Taxonomy" id="67767"/>
    <lineage>
        <taxon>Eukaryota</taxon>
        <taxon>Metazoa</taxon>
        <taxon>Ecdysozoa</taxon>
        <taxon>Arthropoda</taxon>
        <taxon>Hexapoda</taxon>
        <taxon>Insecta</taxon>
        <taxon>Pterygota</taxon>
        <taxon>Neoptera</taxon>
        <taxon>Endopterygota</taxon>
        <taxon>Hymenoptera</taxon>
        <taxon>Apocrita</taxon>
        <taxon>Aculeata</taxon>
        <taxon>Formicoidea</taxon>
        <taxon>Formicidae</taxon>
        <taxon>Formicinae</taxon>
        <taxon>Lasius</taxon>
        <taxon>Lasius</taxon>
    </lineage>
</organism>
<dbReference type="SUPFAM" id="SSF57667">
    <property type="entry name" value="beta-beta-alpha zinc fingers"/>
    <property type="match status" value="2"/>
</dbReference>
<evidence type="ECO:0000256" key="2">
    <source>
        <dbReference type="ARBA" id="ARBA00022737"/>
    </source>
</evidence>
<proteinExistence type="predicted"/>
<keyword evidence="2" id="KW-0677">Repeat</keyword>
<dbReference type="GO" id="GO:0000981">
    <property type="term" value="F:DNA-binding transcription factor activity, RNA polymerase II-specific"/>
    <property type="evidence" value="ECO:0007669"/>
    <property type="project" value="TreeGrafter"/>
</dbReference>
<evidence type="ECO:0000256" key="5">
    <source>
        <dbReference type="PROSITE-ProRule" id="PRU00042"/>
    </source>
</evidence>
<dbReference type="SMART" id="SM00355">
    <property type="entry name" value="ZnF_C2H2"/>
    <property type="match status" value="4"/>
</dbReference>
<accession>A0A0J7L3Q1</accession>
<dbReference type="InterPro" id="IPR013087">
    <property type="entry name" value="Znf_C2H2_type"/>
</dbReference>
<dbReference type="EMBL" id="LBMM01000890">
    <property type="protein sequence ID" value="KMQ97281.1"/>
    <property type="molecule type" value="Genomic_DNA"/>
</dbReference>
<dbReference type="Gene3D" id="3.30.160.60">
    <property type="entry name" value="Classic Zinc Finger"/>
    <property type="match status" value="2"/>
</dbReference>
<dbReference type="GO" id="GO:0005634">
    <property type="term" value="C:nucleus"/>
    <property type="evidence" value="ECO:0007669"/>
    <property type="project" value="TreeGrafter"/>
</dbReference>
<dbReference type="OrthoDB" id="7552021at2759"/>
<feature type="domain" description="C2H2-type" evidence="6">
    <location>
        <begin position="15"/>
        <end position="44"/>
    </location>
</feature>
<dbReference type="Proteomes" id="UP000036403">
    <property type="component" value="Unassembled WGS sequence"/>
</dbReference>
<dbReference type="PROSITE" id="PS50157">
    <property type="entry name" value="ZINC_FINGER_C2H2_2"/>
    <property type="match status" value="3"/>
</dbReference>
<dbReference type="PROSITE" id="PS00028">
    <property type="entry name" value="ZINC_FINGER_C2H2_1"/>
    <property type="match status" value="1"/>
</dbReference>
<keyword evidence="4" id="KW-0862">Zinc</keyword>
<keyword evidence="1" id="KW-0479">Metal-binding</keyword>
<keyword evidence="8" id="KW-1185">Reference proteome</keyword>
<protein>
    <submittedName>
        <fullName evidence="7">Zinc finger protein 569</fullName>
    </submittedName>
</protein>
<dbReference type="GO" id="GO:0008270">
    <property type="term" value="F:zinc ion binding"/>
    <property type="evidence" value="ECO:0007669"/>
    <property type="project" value="UniProtKB-KW"/>
</dbReference>
<keyword evidence="3 5" id="KW-0863">Zinc-finger</keyword>
<reference evidence="7 8" key="1">
    <citation type="submission" date="2015-04" db="EMBL/GenBank/DDBJ databases">
        <title>Lasius niger genome sequencing.</title>
        <authorList>
            <person name="Konorov E.A."/>
            <person name="Nikitin M.A."/>
            <person name="Kirill M.V."/>
            <person name="Chang P."/>
        </authorList>
    </citation>
    <scope>NUCLEOTIDE SEQUENCE [LARGE SCALE GENOMIC DNA]</scope>
    <source>
        <tissue evidence="7">Whole</tissue>
    </source>
</reference>
<sequence length="254" mass="29299">MTTESIGCGSGPRKYLCNDCGRTFALKASLLRHKAFECNKGRQPYERQTQDDYERSKKTKKKHVCARCNRVYAFFTSLWRHQKTRTQGRISGFFAGHVAATNVPPVRTNVQNEAQPEDTHEVRVRRPEKLQVSRMPVKVYAKHQSTSSSSAATQHLSATKVLDLPSVASRGLVSEFSKRNRVFNCHQCGRSYQMRHNLVKHLRFECGGQKHFACLLCPSRYTQNGKLRQHMLNTHNIFVPPRKAWRSRYMSTRN</sequence>
<evidence type="ECO:0000313" key="7">
    <source>
        <dbReference type="EMBL" id="KMQ97281.1"/>
    </source>
</evidence>
<evidence type="ECO:0000259" key="6">
    <source>
        <dbReference type="PROSITE" id="PS50157"/>
    </source>
</evidence>
<comment type="caution">
    <text evidence="7">The sequence shown here is derived from an EMBL/GenBank/DDBJ whole genome shotgun (WGS) entry which is preliminary data.</text>
</comment>
<feature type="domain" description="C2H2-type" evidence="6">
    <location>
        <begin position="183"/>
        <end position="210"/>
    </location>
</feature>
<evidence type="ECO:0000256" key="3">
    <source>
        <dbReference type="ARBA" id="ARBA00022771"/>
    </source>
</evidence>
<dbReference type="AlphaFoldDB" id="A0A0J7L3Q1"/>
<name>A0A0J7L3Q1_LASNI</name>
<feature type="domain" description="C2H2-type" evidence="6">
    <location>
        <begin position="212"/>
        <end position="240"/>
    </location>
</feature>
<evidence type="ECO:0000256" key="1">
    <source>
        <dbReference type="ARBA" id="ARBA00022723"/>
    </source>
</evidence>
<dbReference type="PaxDb" id="67767-A0A0J7L3Q1"/>
<dbReference type="GO" id="GO:0000977">
    <property type="term" value="F:RNA polymerase II transcription regulatory region sequence-specific DNA binding"/>
    <property type="evidence" value="ECO:0007669"/>
    <property type="project" value="TreeGrafter"/>
</dbReference>
<dbReference type="InterPro" id="IPR036236">
    <property type="entry name" value="Znf_C2H2_sf"/>
</dbReference>
<evidence type="ECO:0000256" key="4">
    <source>
        <dbReference type="ARBA" id="ARBA00022833"/>
    </source>
</evidence>
<evidence type="ECO:0000313" key="8">
    <source>
        <dbReference type="Proteomes" id="UP000036403"/>
    </source>
</evidence>
<dbReference type="PANTHER" id="PTHR24379:SF127">
    <property type="entry name" value="BLOODY FINGERS-RELATED"/>
    <property type="match status" value="1"/>
</dbReference>